<organism evidence="1 2">
    <name type="scientific">Camellia lanceoleosa</name>
    <dbReference type="NCBI Taxonomy" id="1840588"/>
    <lineage>
        <taxon>Eukaryota</taxon>
        <taxon>Viridiplantae</taxon>
        <taxon>Streptophyta</taxon>
        <taxon>Embryophyta</taxon>
        <taxon>Tracheophyta</taxon>
        <taxon>Spermatophyta</taxon>
        <taxon>Magnoliopsida</taxon>
        <taxon>eudicotyledons</taxon>
        <taxon>Gunneridae</taxon>
        <taxon>Pentapetalae</taxon>
        <taxon>asterids</taxon>
        <taxon>Ericales</taxon>
        <taxon>Theaceae</taxon>
        <taxon>Camellia</taxon>
    </lineage>
</organism>
<keyword evidence="2" id="KW-1185">Reference proteome</keyword>
<accession>A0ACC0G1T5</accession>
<sequence>MQLLTSIFRTSNPKTLVSLLHTSFNFHNFSLSLLETHPHPFHFNQILSHAITSGLFTDPFVSSKLLHYSLSSSHLLPISFSSSIFFQIQHPNIFSWNFMFQAYSHSSSPLQSLTLYNLMRRSNRVIPDKYTFPFVLKACGRLGLIEKGLEIHCLSAKLGLEFDVFVQNGLISMYFQCGFVEFGRMVFDMVPGLVRDVVTWNSVISGYVQSDCCANALKVFGELLDDCAVRPNEVTVVSALTACGRNGFLDLGTKVHGFSVVSGFDLDAFLGSSLVDMYAKCGQLEDARKVFDRIPNRNIVCWTSMIAGYVQSDLYKDAIDLFREMQVVGVRADSPTIACVISACGHSGALHQGRWVHGYCERNHIEMNLPVKNALIDMYSKCGDIEKAVEIFHGITKKDVFSWTAMISGLAMNGLSEKALHFFSQMEMSNDVRPNEVTFLGVLSACSHSGFVDKGFYYFEAMTRCYGLTPWLEHYGCMVDLLGRANLLVEAVKFIKSLPIRSDVVIWRSLLFACRSHGNVELAEFAANKIEELEPRKCGARVLLSNVYASASRWSDVKRVRKNMFVHGTQKQPGCSLVEVNGLVSEFFVADSSHTQIDNISETIFGINKILQSDSFDSSILHYREQWDGV</sequence>
<dbReference type="Proteomes" id="UP001060215">
    <property type="component" value="Chromosome 12"/>
</dbReference>
<protein>
    <submittedName>
        <fullName evidence="1">Pentatricopeptide repeat-containing protein</fullName>
    </submittedName>
</protein>
<dbReference type="EMBL" id="CM045769">
    <property type="protein sequence ID" value="KAI7994579.1"/>
    <property type="molecule type" value="Genomic_DNA"/>
</dbReference>
<name>A0ACC0G1T5_9ERIC</name>
<reference evidence="1 2" key="1">
    <citation type="journal article" date="2022" name="Plant J.">
        <title>Chromosome-level genome of Camellia lanceoleosa provides a valuable resource for understanding genome evolution and self-incompatibility.</title>
        <authorList>
            <person name="Gong W."/>
            <person name="Xiao S."/>
            <person name="Wang L."/>
            <person name="Liao Z."/>
            <person name="Chang Y."/>
            <person name="Mo W."/>
            <person name="Hu G."/>
            <person name="Li W."/>
            <person name="Zhao G."/>
            <person name="Zhu H."/>
            <person name="Hu X."/>
            <person name="Ji K."/>
            <person name="Xiang X."/>
            <person name="Song Q."/>
            <person name="Yuan D."/>
            <person name="Jin S."/>
            <person name="Zhang L."/>
        </authorList>
    </citation>
    <scope>NUCLEOTIDE SEQUENCE [LARGE SCALE GENOMIC DNA]</scope>
    <source>
        <strain evidence="1">SQ_2022a</strain>
    </source>
</reference>
<evidence type="ECO:0000313" key="1">
    <source>
        <dbReference type="EMBL" id="KAI7994579.1"/>
    </source>
</evidence>
<gene>
    <name evidence="1" type="ORF">LOK49_LG11G00599</name>
</gene>
<proteinExistence type="predicted"/>
<evidence type="ECO:0000313" key="2">
    <source>
        <dbReference type="Proteomes" id="UP001060215"/>
    </source>
</evidence>
<comment type="caution">
    <text evidence="1">The sequence shown here is derived from an EMBL/GenBank/DDBJ whole genome shotgun (WGS) entry which is preliminary data.</text>
</comment>